<dbReference type="Proteomes" id="UP000472272">
    <property type="component" value="Chromosome 3"/>
</dbReference>
<dbReference type="SUPFAM" id="SSF57392">
    <property type="entry name" value="Defensin-like"/>
    <property type="match status" value="1"/>
</dbReference>
<sequence length="92" mass="10426">YLKLLLLFPSRADASTPSHEPQSDEECDKAKGKCMLEICYTGWTKIGTCPPHRKCCRPLVSPQNILGSLPPRHWLSWQVLHYNILLHAASVE</sequence>
<dbReference type="AlphaFoldDB" id="A0A670I9Z4"/>
<dbReference type="Pfam" id="PF00711">
    <property type="entry name" value="Defensin_beta"/>
    <property type="match status" value="1"/>
</dbReference>
<evidence type="ECO:0000259" key="1">
    <source>
        <dbReference type="Pfam" id="PF00711"/>
    </source>
</evidence>
<accession>A0A670I9Z4</accession>
<name>A0A670I9Z4_PODMU</name>
<dbReference type="GO" id="GO:0005576">
    <property type="term" value="C:extracellular region"/>
    <property type="evidence" value="ECO:0007669"/>
    <property type="project" value="InterPro"/>
</dbReference>
<evidence type="ECO:0000313" key="2">
    <source>
        <dbReference type="Ensembl" id="ENSPMRP00000008477.1"/>
    </source>
</evidence>
<reference evidence="2" key="2">
    <citation type="submission" date="2025-08" db="UniProtKB">
        <authorList>
            <consortium name="Ensembl"/>
        </authorList>
    </citation>
    <scope>IDENTIFICATION</scope>
</reference>
<evidence type="ECO:0000313" key="3">
    <source>
        <dbReference type="Proteomes" id="UP000472272"/>
    </source>
</evidence>
<feature type="domain" description="Beta-defensin-like" evidence="1">
    <location>
        <begin position="26"/>
        <end position="57"/>
    </location>
</feature>
<dbReference type="InterPro" id="IPR001855">
    <property type="entry name" value="Defensin_beta-like"/>
</dbReference>
<dbReference type="Ensembl" id="ENSPMRT00000009064.1">
    <property type="protein sequence ID" value="ENSPMRP00000008477.1"/>
    <property type="gene ID" value="ENSPMRG00000005721.1"/>
</dbReference>
<protein>
    <recommendedName>
        <fullName evidence="1">Beta-defensin-like domain-containing protein</fullName>
    </recommendedName>
</protein>
<dbReference type="GO" id="GO:0006952">
    <property type="term" value="P:defense response"/>
    <property type="evidence" value="ECO:0007669"/>
    <property type="project" value="InterPro"/>
</dbReference>
<reference evidence="2" key="3">
    <citation type="submission" date="2025-09" db="UniProtKB">
        <authorList>
            <consortium name="Ensembl"/>
        </authorList>
    </citation>
    <scope>IDENTIFICATION</scope>
</reference>
<keyword evidence="3" id="KW-1185">Reference proteome</keyword>
<reference evidence="2 3" key="1">
    <citation type="journal article" date="2019" name="Proc. Natl. Acad. Sci. U.S.A.">
        <title>Regulatory changes in pterin and carotenoid genes underlie balanced color polymorphisms in the wall lizard.</title>
        <authorList>
            <person name="Andrade P."/>
            <person name="Pinho C."/>
            <person name="Perez I de Lanuza G."/>
            <person name="Afonso S."/>
            <person name="Brejcha J."/>
            <person name="Rubin C.J."/>
            <person name="Wallerman O."/>
            <person name="Pereira P."/>
            <person name="Sabatino S.J."/>
            <person name="Bellati A."/>
            <person name="Pellitteri-Rosa D."/>
            <person name="Bosakova Z."/>
            <person name="Bunikis I."/>
            <person name="Carretero M.A."/>
            <person name="Feiner N."/>
            <person name="Marsik P."/>
            <person name="Pauperio F."/>
            <person name="Salvi D."/>
            <person name="Soler L."/>
            <person name="While G.M."/>
            <person name="Uller T."/>
            <person name="Font E."/>
            <person name="Andersson L."/>
            <person name="Carneiro M."/>
        </authorList>
    </citation>
    <scope>NUCLEOTIDE SEQUENCE</scope>
</reference>
<organism evidence="2 3">
    <name type="scientific">Podarcis muralis</name>
    <name type="common">Wall lizard</name>
    <name type="synonym">Lacerta muralis</name>
    <dbReference type="NCBI Taxonomy" id="64176"/>
    <lineage>
        <taxon>Eukaryota</taxon>
        <taxon>Metazoa</taxon>
        <taxon>Chordata</taxon>
        <taxon>Craniata</taxon>
        <taxon>Vertebrata</taxon>
        <taxon>Euteleostomi</taxon>
        <taxon>Lepidosauria</taxon>
        <taxon>Squamata</taxon>
        <taxon>Bifurcata</taxon>
        <taxon>Unidentata</taxon>
        <taxon>Episquamata</taxon>
        <taxon>Laterata</taxon>
        <taxon>Lacertibaenia</taxon>
        <taxon>Lacertidae</taxon>
        <taxon>Podarcis</taxon>
    </lineage>
</organism>
<proteinExistence type="predicted"/>